<keyword evidence="1" id="KW-1015">Disulfide bond</keyword>
<evidence type="ECO:0000313" key="4">
    <source>
        <dbReference type="Proteomes" id="UP000887569"/>
    </source>
</evidence>
<evidence type="ECO:0000313" key="5">
    <source>
        <dbReference type="WBParaSite" id="PgR042_g100_t01"/>
    </source>
</evidence>
<comment type="caution">
    <text evidence="1">Lacks conserved residue(s) required for the propagation of feature annotation.</text>
</comment>
<evidence type="ECO:0000259" key="3">
    <source>
        <dbReference type="PROSITE" id="PS51670"/>
    </source>
</evidence>
<dbReference type="Pfam" id="PF01549">
    <property type="entry name" value="ShK"/>
    <property type="match status" value="1"/>
</dbReference>
<name>A0A915BK51_PARUN</name>
<dbReference type="Proteomes" id="UP000887569">
    <property type="component" value="Unplaced"/>
</dbReference>
<feature type="domain" description="ShKT" evidence="3">
    <location>
        <begin position="30"/>
        <end position="64"/>
    </location>
</feature>
<keyword evidence="2" id="KW-0732">Signal</keyword>
<feature type="disulfide bond" evidence="1">
    <location>
        <begin position="30"/>
        <end position="64"/>
    </location>
</feature>
<accession>A0A915BK51</accession>
<proteinExistence type="predicted"/>
<evidence type="ECO:0000256" key="2">
    <source>
        <dbReference type="SAM" id="SignalP"/>
    </source>
</evidence>
<feature type="signal peptide" evidence="2">
    <location>
        <begin position="1"/>
        <end position="22"/>
    </location>
</feature>
<dbReference type="Gene3D" id="1.10.10.1940">
    <property type="match status" value="1"/>
</dbReference>
<sequence>SYNNHSTMLLAYVFIAVILISAIPSSSTQCADEGKYCDVLKKYCNDEKYIALTQKECAKTCGFCKVIDKSEY</sequence>
<dbReference type="PROSITE" id="PS51670">
    <property type="entry name" value="SHKT"/>
    <property type="match status" value="1"/>
</dbReference>
<reference evidence="5" key="1">
    <citation type="submission" date="2022-11" db="UniProtKB">
        <authorList>
            <consortium name="WormBaseParasite"/>
        </authorList>
    </citation>
    <scope>IDENTIFICATION</scope>
</reference>
<dbReference type="InterPro" id="IPR003582">
    <property type="entry name" value="ShKT_dom"/>
</dbReference>
<feature type="chain" id="PRO_5037540045" evidence="2">
    <location>
        <begin position="23"/>
        <end position="72"/>
    </location>
</feature>
<organism evidence="4 5">
    <name type="scientific">Parascaris univalens</name>
    <name type="common">Nematode worm</name>
    <dbReference type="NCBI Taxonomy" id="6257"/>
    <lineage>
        <taxon>Eukaryota</taxon>
        <taxon>Metazoa</taxon>
        <taxon>Ecdysozoa</taxon>
        <taxon>Nematoda</taxon>
        <taxon>Chromadorea</taxon>
        <taxon>Rhabditida</taxon>
        <taxon>Spirurina</taxon>
        <taxon>Ascaridomorpha</taxon>
        <taxon>Ascaridoidea</taxon>
        <taxon>Ascarididae</taxon>
        <taxon>Parascaris</taxon>
    </lineage>
</organism>
<dbReference type="WBParaSite" id="PgR042_g100_t01">
    <property type="protein sequence ID" value="PgR042_g100_t01"/>
    <property type="gene ID" value="PgR042_g100"/>
</dbReference>
<evidence type="ECO:0000256" key="1">
    <source>
        <dbReference type="PROSITE-ProRule" id="PRU01005"/>
    </source>
</evidence>
<keyword evidence="4" id="KW-1185">Reference proteome</keyword>
<dbReference type="AlphaFoldDB" id="A0A915BK51"/>
<dbReference type="SMART" id="SM00254">
    <property type="entry name" value="ShKT"/>
    <property type="match status" value="1"/>
</dbReference>
<protein>
    <submittedName>
        <fullName evidence="5">ShKT domain-containing protein</fullName>
    </submittedName>
</protein>